<accession>A0ABR7AR73</accession>
<reference evidence="1 2" key="1">
    <citation type="submission" date="2020-08" db="EMBL/GenBank/DDBJ databases">
        <title>Putative novel bacterial strains isolated from necrotic wheat leaf tissues caused by Xanthomonas translucens.</title>
        <authorList>
            <person name="Tambong J.T."/>
        </authorList>
    </citation>
    <scope>NUCLEOTIDE SEQUENCE [LARGE SCALE GENOMIC DNA]</scope>
    <source>
        <strain evidence="2">DOAB 1063</strain>
    </source>
</reference>
<evidence type="ECO:0000313" key="1">
    <source>
        <dbReference type="EMBL" id="MBC3942442.1"/>
    </source>
</evidence>
<organism evidence="1 2">
    <name type="scientific">Sphingomonas albertensis</name>
    <dbReference type="NCBI Taxonomy" id="2762591"/>
    <lineage>
        <taxon>Bacteria</taxon>
        <taxon>Pseudomonadati</taxon>
        <taxon>Pseudomonadota</taxon>
        <taxon>Alphaproteobacteria</taxon>
        <taxon>Sphingomonadales</taxon>
        <taxon>Sphingomonadaceae</taxon>
        <taxon>Sphingomonas</taxon>
    </lineage>
</organism>
<dbReference type="EMBL" id="JACONT010000025">
    <property type="protein sequence ID" value="MBC3942442.1"/>
    <property type="molecule type" value="Genomic_DNA"/>
</dbReference>
<dbReference type="InterPro" id="IPR009874">
    <property type="entry name" value="DUF1428"/>
</dbReference>
<comment type="caution">
    <text evidence="1">The sequence shown here is derived from an EMBL/GenBank/DDBJ whole genome shotgun (WGS) entry which is preliminary data.</text>
</comment>
<name>A0ABR7AR73_9SPHN</name>
<protein>
    <submittedName>
        <fullName evidence="1">DUF1428 domain-containing protein</fullName>
    </submittedName>
</protein>
<keyword evidence="2" id="KW-1185">Reference proteome</keyword>
<dbReference type="Pfam" id="PF07237">
    <property type="entry name" value="DUF1428"/>
    <property type="match status" value="2"/>
</dbReference>
<dbReference type="Gene3D" id="3.30.70.100">
    <property type="match status" value="2"/>
</dbReference>
<dbReference type="SUPFAM" id="SSF54909">
    <property type="entry name" value="Dimeric alpha+beta barrel"/>
    <property type="match status" value="2"/>
</dbReference>
<dbReference type="Proteomes" id="UP000597613">
    <property type="component" value="Unassembled WGS sequence"/>
</dbReference>
<sequence length="239" mass="25848">MTYIEGFVVAVPTANRQAYLEHATSAVEFLKEFGVARMVENWGDDVPVGTLNDFAGAVQATADETVVFSWFEYPDKAARDAASARMMTDPRMEAMGASMPFDGSRMIYAGFQAEVEEGLAAGTGYVDGIILPVSPANKDAYFALARTVSAAFLENGAIRVVEAWGDDVPAGKKTDYARAAHAIGDEVVVYSWVEWPDKATRDAGMPKVMSDARMQTPLADLPFDGKRMIYGGFTTILDA</sequence>
<proteinExistence type="predicted"/>
<evidence type="ECO:0000313" key="2">
    <source>
        <dbReference type="Proteomes" id="UP000597613"/>
    </source>
</evidence>
<dbReference type="InterPro" id="IPR011008">
    <property type="entry name" value="Dimeric_a/b-barrel"/>
</dbReference>
<gene>
    <name evidence="1" type="ORF">H8S47_12225</name>
</gene>